<reference evidence="2 3" key="1">
    <citation type="submission" date="2024-09" db="EMBL/GenBank/DDBJ databases">
        <authorList>
            <person name="Sun Q."/>
            <person name="Mori K."/>
        </authorList>
    </citation>
    <scope>NUCLEOTIDE SEQUENCE [LARGE SCALE GENOMIC DNA]</scope>
    <source>
        <strain evidence="2 3">CCM 7759</strain>
    </source>
</reference>
<comment type="caution">
    <text evidence="2">The sequence shown here is derived from an EMBL/GenBank/DDBJ whole genome shotgun (WGS) entry which is preliminary data.</text>
</comment>
<sequence>MVKGNVWTKLVLTAILAITAIAGTIRSGTAEAAAVTGNNGVRVELGEGQSLEVTDVRMFQYDMQSVCSFEVAVRNESETDLQLDDYYFRVTERSGNVLDFRLLPEDRGRMIVPSGTAGVYRFYGTVRNGLDPGKLLLEVGRWDFDSASLQDRVGEVTLADASPGEHGSMVEIRAGNAVLQAALTAAASRSTGESKEVTWTVTIRNSDSISAELPNWSFWLQTPEKRTFSMTPDKTSEGLRIEPGGELSFILTASLPAEEDLTHAGILMTRILSESSQTAPIYVPTAYLPMSEAVTRTAEGDSRIIPAAEGEFSVLLESVQRWPWDNRDLINAALQITNVSGTAAPVPNLTGTFRADDTEEWAAQSVRTDSLRLLQPGQSIRMFLQAQLDHREVVRSWDIFLQENVTKDGKAQAVHRTEWSDREAVSAVEVDPGNESVLDGIGGNWSYKASPPIVYESATGQLVTVRVDAMNRDKRYNPVAKWIAQWITEDGTIYPAEVEATEQRVVPQGKASLMASTALPKGMDINGMKLMLGLAVTGGKLSGAKETPDSFLQATVFKLPDMAGDPGGNTNRYMLHPYTLILNKVHHPYWNPSGKNTFIFKLEFDYQLLKDVSFVTEMKQRRLLVELLDGNGEQIHEESYVLESDAGGVSSLDVGSGTEEWAVEVDSLSMNISRYTLNIYEEFSPGYRRLLGSTSSDWMK</sequence>
<proteinExistence type="predicted"/>
<gene>
    <name evidence="2" type="ORF">ACFFK0_17035</name>
</gene>
<keyword evidence="1" id="KW-0732">Signal</keyword>
<dbReference type="Proteomes" id="UP001589776">
    <property type="component" value="Unassembled WGS sequence"/>
</dbReference>
<feature type="chain" id="PRO_5047498995" evidence="1">
    <location>
        <begin position="33"/>
        <end position="700"/>
    </location>
</feature>
<organism evidence="2 3">
    <name type="scientific">Paenibacillus chartarius</name>
    <dbReference type="NCBI Taxonomy" id="747481"/>
    <lineage>
        <taxon>Bacteria</taxon>
        <taxon>Bacillati</taxon>
        <taxon>Bacillota</taxon>
        <taxon>Bacilli</taxon>
        <taxon>Bacillales</taxon>
        <taxon>Paenibacillaceae</taxon>
        <taxon>Paenibacillus</taxon>
    </lineage>
</organism>
<accession>A0ABV6DNA5</accession>
<dbReference type="EMBL" id="JBHLWN010000069">
    <property type="protein sequence ID" value="MFC0214135.1"/>
    <property type="molecule type" value="Genomic_DNA"/>
</dbReference>
<evidence type="ECO:0000313" key="3">
    <source>
        <dbReference type="Proteomes" id="UP001589776"/>
    </source>
</evidence>
<evidence type="ECO:0000256" key="1">
    <source>
        <dbReference type="SAM" id="SignalP"/>
    </source>
</evidence>
<feature type="signal peptide" evidence="1">
    <location>
        <begin position="1"/>
        <end position="32"/>
    </location>
</feature>
<evidence type="ECO:0000313" key="2">
    <source>
        <dbReference type="EMBL" id="MFC0214135.1"/>
    </source>
</evidence>
<dbReference type="RefSeq" id="WP_377471483.1">
    <property type="nucleotide sequence ID" value="NZ_JBHLWN010000069.1"/>
</dbReference>
<keyword evidence="3" id="KW-1185">Reference proteome</keyword>
<name>A0ABV6DNA5_9BACL</name>
<protein>
    <submittedName>
        <fullName evidence="2">Uncharacterized protein</fullName>
    </submittedName>
</protein>